<keyword evidence="1" id="KW-0472">Membrane</keyword>
<dbReference type="Proteomes" id="UP001501074">
    <property type="component" value="Unassembled WGS sequence"/>
</dbReference>
<feature type="signal peptide" evidence="2">
    <location>
        <begin position="1"/>
        <end position="19"/>
    </location>
</feature>
<protein>
    <submittedName>
        <fullName evidence="3">Uncharacterized protein</fullName>
    </submittedName>
</protein>
<organism evidence="3 4">
    <name type="scientific">Kineosporia mesophila</name>
    <dbReference type="NCBI Taxonomy" id="566012"/>
    <lineage>
        <taxon>Bacteria</taxon>
        <taxon>Bacillati</taxon>
        <taxon>Actinomycetota</taxon>
        <taxon>Actinomycetes</taxon>
        <taxon>Kineosporiales</taxon>
        <taxon>Kineosporiaceae</taxon>
        <taxon>Kineosporia</taxon>
    </lineage>
</organism>
<dbReference type="Pfam" id="PF19650">
    <property type="entry name" value="DUF6153"/>
    <property type="match status" value="1"/>
</dbReference>
<evidence type="ECO:0000313" key="4">
    <source>
        <dbReference type="Proteomes" id="UP001501074"/>
    </source>
</evidence>
<keyword evidence="1" id="KW-1133">Transmembrane helix</keyword>
<evidence type="ECO:0000256" key="2">
    <source>
        <dbReference type="SAM" id="SignalP"/>
    </source>
</evidence>
<gene>
    <name evidence="3" type="ORF">GCM10022223_55770</name>
</gene>
<feature type="transmembrane region" description="Helical" evidence="1">
    <location>
        <begin position="55"/>
        <end position="73"/>
    </location>
</feature>
<proteinExistence type="predicted"/>
<evidence type="ECO:0000256" key="1">
    <source>
        <dbReference type="SAM" id="Phobius"/>
    </source>
</evidence>
<sequence>MLAAMITVLAGLLAMHALAMGGHGDHPQTGVIHLEHERTPAPDHDQHEMTTMCQAVLSGAVAFVLLLLGLALLRRRVFREGPTNNCVTTSSFIGRHRRPPPSLTELCISRT</sequence>
<dbReference type="EMBL" id="BAAAZO010000011">
    <property type="protein sequence ID" value="GAA3630770.1"/>
    <property type="molecule type" value="Genomic_DNA"/>
</dbReference>
<reference evidence="4" key="1">
    <citation type="journal article" date="2019" name="Int. J. Syst. Evol. Microbiol.">
        <title>The Global Catalogue of Microorganisms (GCM) 10K type strain sequencing project: providing services to taxonomists for standard genome sequencing and annotation.</title>
        <authorList>
            <consortium name="The Broad Institute Genomics Platform"/>
            <consortium name="The Broad Institute Genome Sequencing Center for Infectious Disease"/>
            <person name="Wu L."/>
            <person name="Ma J."/>
        </authorList>
    </citation>
    <scope>NUCLEOTIDE SEQUENCE [LARGE SCALE GENOMIC DNA]</scope>
    <source>
        <strain evidence="4">JCM 16902</strain>
    </source>
</reference>
<evidence type="ECO:0000313" key="3">
    <source>
        <dbReference type="EMBL" id="GAA3630770.1"/>
    </source>
</evidence>
<keyword evidence="2" id="KW-0732">Signal</keyword>
<name>A0ABP7AES1_9ACTN</name>
<keyword evidence="1" id="KW-0812">Transmembrane</keyword>
<accession>A0ABP7AES1</accession>
<dbReference type="InterPro" id="IPR046151">
    <property type="entry name" value="DUF6153"/>
</dbReference>
<keyword evidence="4" id="KW-1185">Reference proteome</keyword>
<comment type="caution">
    <text evidence="3">The sequence shown here is derived from an EMBL/GenBank/DDBJ whole genome shotgun (WGS) entry which is preliminary data.</text>
</comment>
<feature type="chain" id="PRO_5045274251" evidence="2">
    <location>
        <begin position="20"/>
        <end position="111"/>
    </location>
</feature>